<keyword evidence="3" id="KW-1185">Reference proteome</keyword>
<dbReference type="PANTHER" id="PTHR31676:SF156">
    <property type="entry name" value="F22D16.19 PROTEIN"/>
    <property type="match status" value="1"/>
</dbReference>
<evidence type="ECO:0000313" key="3">
    <source>
        <dbReference type="Proteomes" id="UP000327013"/>
    </source>
</evidence>
<keyword evidence="1" id="KW-0732">Signal</keyword>
<evidence type="ECO:0000313" key="2">
    <source>
        <dbReference type="EMBL" id="KAE8009462.1"/>
    </source>
</evidence>
<organism evidence="2 3">
    <name type="scientific">Carpinus fangiana</name>
    <dbReference type="NCBI Taxonomy" id="176857"/>
    <lineage>
        <taxon>Eukaryota</taxon>
        <taxon>Viridiplantae</taxon>
        <taxon>Streptophyta</taxon>
        <taxon>Embryophyta</taxon>
        <taxon>Tracheophyta</taxon>
        <taxon>Spermatophyta</taxon>
        <taxon>Magnoliopsida</taxon>
        <taxon>eudicotyledons</taxon>
        <taxon>Gunneridae</taxon>
        <taxon>Pentapetalae</taxon>
        <taxon>rosids</taxon>
        <taxon>fabids</taxon>
        <taxon>Fagales</taxon>
        <taxon>Betulaceae</taxon>
        <taxon>Carpinus</taxon>
    </lineage>
</organism>
<gene>
    <name evidence="2" type="ORF">FH972_005899</name>
</gene>
<dbReference type="PANTHER" id="PTHR31676">
    <property type="entry name" value="T31J12.3 PROTEIN-RELATED"/>
    <property type="match status" value="1"/>
</dbReference>
<feature type="chain" id="PRO_5024360326" evidence="1">
    <location>
        <begin position="22"/>
        <end position="168"/>
    </location>
</feature>
<dbReference type="InterPro" id="IPR036758">
    <property type="entry name" value="At5g01610-like"/>
</dbReference>
<dbReference type="EMBL" id="CM017322">
    <property type="protein sequence ID" value="KAE8009462.1"/>
    <property type="molecule type" value="Genomic_DNA"/>
</dbReference>
<feature type="signal peptide" evidence="1">
    <location>
        <begin position="1"/>
        <end position="21"/>
    </location>
</feature>
<name>A0A5N6QU62_9ROSI</name>
<dbReference type="Proteomes" id="UP000327013">
    <property type="component" value="Chromosome 2"/>
</dbReference>
<proteinExistence type="predicted"/>
<dbReference type="Pfam" id="PF04398">
    <property type="entry name" value="DUF538"/>
    <property type="match status" value="1"/>
</dbReference>
<evidence type="ECO:0000256" key="1">
    <source>
        <dbReference type="SAM" id="SignalP"/>
    </source>
</evidence>
<accession>A0A5N6QU62</accession>
<dbReference type="Gene3D" id="2.30.240.10">
    <property type="entry name" value="At5g01610-like"/>
    <property type="match status" value="1"/>
</dbReference>
<dbReference type="SUPFAM" id="SSF141562">
    <property type="entry name" value="At5g01610-like"/>
    <property type="match status" value="1"/>
</dbReference>
<reference evidence="2 3" key="1">
    <citation type="submission" date="2019-06" db="EMBL/GenBank/DDBJ databases">
        <title>A chromosomal-level reference genome of Carpinus fangiana (Coryloideae, Betulaceae).</title>
        <authorList>
            <person name="Yang X."/>
            <person name="Wang Z."/>
            <person name="Zhang L."/>
            <person name="Hao G."/>
            <person name="Liu J."/>
            <person name="Yang Y."/>
        </authorList>
    </citation>
    <scope>NUCLEOTIDE SEQUENCE [LARGE SCALE GENOMIC DNA]</scope>
    <source>
        <strain evidence="2">Cfa_2016G</strain>
        <tissue evidence="2">Leaf</tissue>
    </source>
</reference>
<sequence length="168" mass="18216">MSLTTFLTVFLLLLLSPLAMSSQATITGEVTSAYEALEEFNFPMGLLPKGAVGYDLDRTTGKFRAFLNGSCGFSLEGSYQLSYKSTISGYISKNRLTSLTGVSVKVLFLWLNIVEVVRSGDEIELSVGLASASFPLDNFFECPQCGCGLDCNNGQVRKFKLNPFVSSS</sequence>
<protein>
    <submittedName>
        <fullName evidence="2">Uncharacterized protein</fullName>
    </submittedName>
</protein>
<dbReference type="AlphaFoldDB" id="A0A5N6QU62"/>
<dbReference type="InterPro" id="IPR007493">
    <property type="entry name" value="DUF538"/>
</dbReference>
<dbReference type="OrthoDB" id="1873537at2759"/>